<keyword evidence="1" id="KW-0479">Metal-binding</keyword>
<organism evidence="5 6">
    <name type="scientific">Pseudogymnoascus verrucosus</name>
    <dbReference type="NCBI Taxonomy" id="342668"/>
    <lineage>
        <taxon>Eukaryota</taxon>
        <taxon>Fungi</taxon>
        <taxon>Dikarya</taxon>
        <taxon>Ascomycota</taxon>
        <taxon>Pezizomycotina</taxon>
        <taxon>Leotiomycetes</taxon>
        <taxon>Thelebolales</taxon>
        <taxon>Thelebolaceae</taxon>
        <taxon>Pseudogymnoascus</taxon>
    </lineage>
</organism>
<dbReference type="InterPro" id="IPR007219">
    <property type="entry name" value="XnlR_reg_dom"/>
</dbReference>
<dbReference type="PANTHER" id="PTHR46910">
    <property type="entry name" value="TRANSCRIPTION FACTOR PDR1"/>
    <property type="match status" value="1"/>
</dbReference>
<dbReference type="InterPro" id="IPR050987">
    <property type="entry name" value="AtrR-like"/>
</dbReference>
<protein>
    <recommendedName>
        <fullName evidence="4">Zn(2)-C6 fungal-type domain-containing protein</fullName>
    </recommendedName>
</protein>
<keyword evidence="2" id="KW-0539">Nucleus</keyword>
<dbReference type="SMART" id="SM00906">
    <property type="entry name" value="Fungal_trans"/>
    <property type="match status" value="1"/>
</dbReference>
<accession>A0A1B8GEX1</accession>
<feature type="compositionally biased region" description="Basic and acidic residues" evidence="3">
    <location>
        <begin position="124"/>
        <end position="136"/>
    </location>
</feature>
<sequence length="752" mass="84535">MSETQALRAKRVRRAKACNTCRRKKTKCDGKQPICSPCSTFNFSCTFQDVVKHPSRSSRAYVEELEKRVEEMEQQLQRQQGSQMGLKSTLPSSAPGSPNIPDRSESSESGDVENQNTHESVGFTKDDHDGPDSEGSRIDQASYIIHAQDGNMRYFGSSSGLPVGSLQGANWLKSQTGTAALHTTTHRCAGRWQLNSWLPRTLQDSFKRRISQPLPCKSLAVELVREFFETFNKAIPLFNETSFMRLFKRQFSWNPEESPSWWVSFNIVLAFAYRERAQESSVGSEDWERSLGHVKNALNVVVELFMRNGDLLAVQGLLGLAIYFQGTPNPQALFMFAAAAMRLSHSIGLHRSSILGLSESQIEDRRRTYWIAFILDADISLRVGRPLVQDINDYDTPFPAKHPQDGNGVFSVDDTQIHYFRLLAQFALIQRRVYQHLYAVAVHKQARDSALKEVKACEEALLRWKASIPAKLQPQNTFSAKPHYFLQHILRLHYAYHCCYSNLHQVCMFTRQPVGSTSIRGIPTVENKIAQTLAGSLESARSAIRLLKHVRGFGSSYRWDILYFVAAASVTLASRILVYPSNPRAEEDLSLIHETNDFISKISSDEPGTFADYVLGISSDLEDAARKTLDQLHQGYRQQQEGGAHSNSTNIFADENRDKHSGSGMDPTTSTTLLDRVSTITPQNTDHTSNSMDTPIQGGSLPTIDLPSDLMMNWQWSIPPFWNLQDIMTSTPPSPVPDVISGQEPKDAIFEF</sequence>
<dbReference type="Proteomes" id="UP000091956">
    <property type="component" value="Unassembled WGS sequence"/>
</dbReference>
<gene>
    <name evidence="5" type="ORF">VE01_07732</name>
</gene>
<dbReference type="Pfam" id="PF00172">
    <property type="entry name" value="Zn_clus"/>
    <property type="match status" value="1"/>
</dbReference>
<evidence type="ECO:0000259" key="4">
    <source>
        <dbReference type="PROSITE" id="PS50048"/>
    </source>
</evidence>
<dbReference type="SUPFAM" id="SSF57701">
    <property type="entry name" value="Zn2/Cys6 DNA-binding domain"/>
    <property type="match status" value="1"/>
</dbReference>
<evidence type="ECO:0000313" key="6">
    <source>
        <dbReference type="Proteomes" id="UP000091956"/>
    </source>
</evidence>
<feature type="domain" description="Zn(2)-C6 fungal-type" evidence="4">
    <location>
        <begin position="17"/>
        <end position="47"/>
    </location>
</feature>
<dbReference type="InterPro" id="IPR036864">
    <property type="entry name" value="Zn2-C6_fun-type_DNA-bd_sf"/>
</dbReference>
<proteinExistence type="predicted"/>
<dbReference type="GeneID" id="28841118"/>
<dbReference type="SMART" id="SM00066">
    <property type="entry name" value="GAL4"/>
    <property type="match status" value="1"/>
</dbReference>
<dbReference type="AlphaFoldDB" id="A0A1B8GEX1"/>
<dbReference type="Pfam" id="PF04082">
    <property type="entry name" value="Fungal_trans"/>
    <property type="match status" value="1"/>
</dbReference>
<feature type="compositionally biased region" description="Polar residues" evidence="3">
    <location>
        <begin position="636"/>
        <end position="651"/>
    </location>
</feature>
<dbReference type="CDD" id="cd00067">
    <property type="entry name" value="GAL4"/>
    <property type="match status" value="1"/>
</dbReference>
<feature type="region of interest" description="Disordered" evidence="3">
    <location>
        <begin position="636"/>
        <end position="672"/>
    </location>
</feature>
<evidence type="ECO:0000256" key="2">
    <source>
        <dbReference type="ARBA" id="ARBA00023242"/>
    </source>
</evidence>
<keyword evidence="6" id="KW-1185">Reference proteome</keyword>
<dbReference type="Gene3D" id="4.10.240.10">
    <property type="entry name" value="Zn(2)-C6 fungal-type DNA-binding domain"/>
    <property type="match status" value="1"/>
</dbReference>
<dbReference type="GO" id="GO:0008270">
    <property type="term" value="F:zinc ion binding"/>
    <property type="evidence" value="ECO:0007669"/>
    <property type="project" value="InterPro"/>
</dbReference>
<dbReference type="PROSITE" id="PS00463">
    <property type="entry name" value="ZN2_CY6_FUNGAL_1"/>
    <property type="match status" value="1"/>
</dbReference>
<evidence type="ECO:0000256" key="1">
    <source>
        <dbReference type="ARBA" id="ARBA00022723"/>
    </source>
</evidence>
<dbReference type="RefSeq" id="XP_018128107.2">
    <property type="nucleotide sequence ID" value="XM_018277165.2"/>
</dbReference>
<dbReference type="GO" id="GO:0000981">
    <property type="term" value="F:DNA-binding transcription factor activity, RNA polymerase II-specific"/>
    <property type="evidence" value="ECO:0007669"/>
    <property type="project" value="InterPro"/>
</dbReference>
<dbReference type="CDD" id="cd12148">
    <property type="entry name" value="fungal_TF_MHR"/>
    <property type="match status" value="1"/>
</dbReference>
<name>A0A1B8GEX1_9PEZI</name>
<dbReference type="GO" id="GO:0003677">
    <property type="term" value="F:DNA binding"/>
    <property type="evidence" value="ECO:0007669"/>
    <property type="project" value="InterPro"/>
</dbReference>
<reference evidence="6" key="2">
    <citation type="journal article" date="2018" name="Nat. Commun.">
        <title>Extreme sensitivity to ultraviolet light in the fungal pathogen causing white-nose syndrome of bats.</title>
        <authorList>
            <person name="Palmer J.M."/>
            <person name="Drees K.P."/>
            <person name="Foster J.T."/>
            <person name="Lindner D.L."/>
        </authorList>
    </citation>
    <scope>NUCLEOTIDE SEQUENCE [LARGE SCALE GENOMIC DNA]</scope>
    <source>
        <strain evidence="6">UAMH 10579</strain>
    </source>
</reference>
<feature type="region of interest" description="Disordered" evidence="3">
    <location>
        <begin position="71"/>
        <end position="136"/>
    </location>
</feature>
<dbReference type="InterPro" id="IPR001138">
    <property type="entry name" value="Zn2Cys6_DnaBD"/>
</dbReference>
<reference evidence="5 6" key="1">
    <citation type="submission" date="2016-03" db="EMBL/GenBank/DDBJ databases">
        <title>Comparative genomics of Pseudogymnoascus destructans, the fungus causing white-nose syndrome of bats.</title>
        <authorList>
            <person name="Palmer J.M."/>
            <person name="Drees K.P."/>
            <person name="Foster J.T."/>
            <person name="Lindner D.L."/>
        </authorList>
    </citation>
    <scope>NUCLEOTIDE SEQUENCE [LARGE SCALE GENOMIC DNA]</scope>
    <source>
        <strain evidence="5 6">UAMH 10579</strain>
    </source>
</reference>
<dbReference type="PANTHER" id="PTHR46910:SF25">
    <property type="entry name" value="ABC-TRANSPORTER-REGULATING TRANSCRIPTION FACTOR"/>
    <property type="match status" value="1"/>
</dbReference>
<dbReference type="GO" id="GO:0006351">
    <property type="term" value="P:DNA-templated transcription"/>
    <property type="evidence" value="ECO:0007669"/>
    <property type="project" value="InterPro"/>
</dbReference>
<dbReference type="PROSITE" id="PS50048">
    <property type="entry name" value="ZN2_CY6_FUNGAL_2"/>
    <property type="match status" value="1"/>
</dbReference>
<feature type="compositionally biased region" description="Low complexity" evidence="3">
    <location>
        <begin position="74"/>
        <end position="86"/>
    </location>
</feature>
<dbReference type="EMBL" id="KV460244">
    <property type="protein sequence ID" value="OBT94374.2"/>
    <property type="molecule type" value="Genomic_DNA"/>
</dbReference>
<evidence type="ECO:0000313" key="5">
    <source>
        <dbReference type="EMBL" id="OBT94374.2"/>
    </source>
</evidence>
<feature type="compositionally biased region" description="Polar residues" evidence="3">
    <location>
        <begin position="107"/>
        <end position="119"/>
    </location>
</feature>
<evidence type="ECO:0000256" key="3">
    <source>
        <dbReference type="SAM" id="MobiDB-lite"/>
    </source>
</evidence>